<dbReference type="Pfam" id="PF13568">
    <property type="entry name" value="OMP_b-brl_2"/>
    <property type="match status" value="1"/>
</dbReference>
<evidence type="ECO:0000313" key="3">
    <source>
        <dbReference type="EMBL" id="MBE9667326.1"/>
    </source>
</evidence>
<protein>
    <submittedName>
        <fullName evidence="3">PorT family protein</fullName>
    </submittedName>
</protein>
<comment type="caution">
    <text evidence="3">The sequence shown here is derived from an EMBL/GenBank/DDBJ whole genome shotgun (WGS) entry which is preliminary data.</text>
</comment>
<evidence type="ECO:0000259" key="2">
    <source>
        <dbReference type="Pfam" id="PF13568"/>
    </source>
</evidence>
<name>A0ABR9XIW7_9SPHI</name>
<feature type="region of interest" description="Disordered" evidence="1">
    <location>
        <begin position="221"/>
        <end position="248"/>
    </location>
</feature>
<keyword evidence="4" id="KW-1185">Reference proteome</keyword>
<reference evidence="3 4" key="1">
    <citation type="submission" date="2020-10" db="EMBL/GenBank/DDBJ databases">
        <title>Mucilaginibacter mali sp. nov., isolated from rhizosphere soil of apple orchard.</title>
        <authorList>
            <person name="Lee J.-S."/>
            <person name="Kim H.S."/>
            <person name="Kim J.-S."/>
        </authorList>
    </citation>
    <scope>NUCLEOTIDE SEQUENCE [LARGE SCALE GENOMIC DNA]</scope>
    <source>
        <strain evidence="3 4">KCTC 23157</strain>
    </source>
</reference>
<dbReference type="InterPro" id="IPR025665">
    <property type="entry name" value="Beta-barrel_OMP_2"/>
</dbReference>
<gene>
    <name evidence="3" type="ORF">IRJ18_13220</name>
</gene>
<dbReference type="EMBL" id="JADFFM010000002">
    <property type="protein sequence ID" value="MBE9667326.1"/>
    <property type="molecule type" value="Genomic_DNA"/>
</dbReference>
<feature type="domain" description="Outer membrane protein beta-barrel" evidence="2">
    <location>
        <begin position="354"/>
        <end position="537"/>
    </location>
</feature>
<proteinExistence type="predicted"/>
<feature type="compositionally biased region" description="Polar residues" evidence="1">
    <location>
        <begin position="188"/>
        <end position="198"/>
    </location>
</feature>
<feature type="region of interest" description="Disordered" evidence="1">
    <location>
        <begin position="281"/>
        <end position="356"/>
    </location>
</feature>
<dbReference type="Proteomes" id="UP000632774">
    <property type="component" value="Unassembled WGS sequence"/>
</dbReference>
<feature type="region of interest" description="Disordered" evidence="1">
    <location>
        <begin position="188"/>
        <end position="207"/>
    </location>
</feature>
<organism evidence="3 4">
    <name type="scientific">Mucilaginibacter boryungensis</name>
    <dbReference type="NCBI Taxonomy" id="768480"/>
    <lineage>
        <taxon>Bacteria</taxon>
        <taxon>Pseudomonadati</taxon>
        <taxon>Bacteroidota</taxon>
        <taxon>Sphingobacteriia</taxon>
        <taxon>Sphingobacteriales</taxon>
        <taxon>Sphingobacteriaceae</taxon>
        <taxon>Mucilaginibacter</taxon>
    </lineage>
</organism>
<accession>A0ABR9XIW7</accession>
<dbReference type="RefSeq" id="WP_194106798.1">
    <property type="nucleotide sequence ID" value="NZ_JADFFM010000002.1"/>
</dbReference>
<feature type="compositionally biased region" description="Polar residues" evidence="1">
    <location>
        <begin position="302"/>
        <end position="323"/>
    </location>
</feature>
<sequence>MKDLLKYSKLWQKKRDELNITADPDKDWLDMQQVLDKHLPQTHSATGGSGASHLAKFFKAGPIAGLSAVAIVATYLVVQLAGPKINKQQKPDILAGKHDTMIVSNTNPHSNITADSAIISKNQTALTDSVANNVVTNNKKTKPAGTLANVNNTANQPAGTLTANKAGHQPNGAAVLNSTQVLNSNKLLTHSNNNQSPISGKYKGGVNRLTQHGAPFIAANTAAKGNNKPGKENAGNGQPGGSNSPVKIDSLRNILPAGLIGDNTQHQQTSTTDKQAVQTGANNTNVQSGLNNADVKKGDNKSAVSSGNNTSLNDSLAKNNPAKSNGRRRQPVVTSKDNKKDKRKKISNSNDSSSVHSSRIDWGILAGVNTSGSFTPKAQNSNIYGSFPIDAYLGLFSTCHFNEKWGINLQLQALNPQKISGGYSHANGSKVDSGKIIQVTDERKAWFVSLPVHIAYKITDNISVKAGPVINIPVKQLSINNSLTPTTINKDTVYYKKVTGQIRAARYDQKINLGLSAGLGLEFGRFTIDATYLKSLSGYHVTSDFGSYKANSGSLQFTIGFKFNKPR</sequence>
<feature type="compositionally biased region" description="Polar residues" evidence="1">
    <location>
        <begin position="281"/>
        <end position="291"/>
    </location>
</feature>
<evidence type="ECO:0000313" key="4">
    <source>
        <dbReference type="Proteomes" id="UP000632774"/>
    </source>
</evidence>
<evidence type="ECO:0000256" key="1">
    <source>
        <dbReference type="SAM" id="MobiDB-lite"/>
    </source>
</evidence>
<feature type="compositionally biased region" description="Low complexity" evidence="1">
    <location>
        <begin position="347"/>
        <end position="356"/>
    </location>
</feature>